<dbReference type="InParanoid" id="M4BMD0"/>
<feature type="transmembrane region" description="Helical" evidence="1">
    <location>
        <begin position="47"/>
        <end position="69"/>
    </location>
</feature>
<dbReference type="EMBL" id="JH598412">
    <property type="status" value="NOT_ANNOTATED_CDS"/>
    <property type="molecule type" value="Genomic_DNA"/>
</dbReference>
<keyword evidence="4" id="KW-1185">Reference proteome</keyword>
<dbReference type="VEuPathDB" id="FungiDB:HpaG807567"/>
<name>M4BMD0_HYAAE</name>
<keyword evidence="1" id="KW-0812">Transmembrane</keyword>
<reference evidence="3" key="3">
    <citation type="submission" date="2015-06" db="UniProtKB">
        <authorList>
            <consortium name="EnsemblProtists"/>
        </authorList>
    </citation>
    <scope>IDENTIFICATION</scope>
    <source>
        <strain evidence="3">Emoy2</strain>
    </source>
</reference>
<evidence type="ECO:0000313" key="3">
    <source>
        <dbReference type="EnsemblProtists" id="HpaP807567"/>
    </source>
</evidence>
<evidence type="ECO:0000256" key="1">
    <source>
        <dbReference type="SAM" id="Phobius"/>
    </source>
</evidence>
<dbReference type="EMBL" id="AB922347">
    <property type="protein sequence ID" value="BAP68923.1"/>
    <property type="molecule type" value="mRNA"/>
</dbReference>
<keyword evidence="1" id="KW-0472">Membrane</keyword>
<sequence length="300" mass="34990">MRKATIEIWLKLGKTPTEVYSLLSIRLEEPLPAMSAWRSGTISVERFSSGLITLTSFWIALSFSLTTLFDSQPMEKGAVALPKEEPIRLLLLHFGESKPVEEILTALVRDKDLAEQTKDSAIFAMLRRQNHRTWDEAVLFFHWLHIVAGMELCADRMQQLTLEKRSSEVKNLVFKLWLVPGWTPRDVFHMMPFASEVRNKPQKLWSRFRKQLERLRCGGMPCALARGNKSPRDWVFFCKDLEQWLRYVDFYNARGIRFGADEVACLLKEKVSNHELKYLSGYFRTQSRRTEFADQLLLNI</sequence>
<dbReference type="AlphaFoldDB" id="M4BMD0"/>
<reference evidence="2" key="2">
    <citation type="journal article" date="2014" name="PLoS Pathog.">
        <title>Expression profiling during arabidopsis/downy mildew interaction reveals a highly-expressed effector that attenuates responses to salicylic acid.</title>
        <authorList>
            <person name="Asai S."/>
            <person name="Rallapalli G."/>
            <person name="Piquerez S.J.M."/>
            <person name="Caillaud M.C."/>
            <person name="Furzer O.J."/>
            <person name="Ishaque N."/>
            <person name="Wirthmueller L."/>
            <person name="Fabro G."/>
            <person name="Shirasu K."/>
            <person name="Jones J.D.G."/>
        </authorList>
    </citation>
    <scope>NUCLEOTIDE SEQUENCE</scope>
    <source>
        <strain evidence="2">Emoy2</strain>
    </source>
</reference>
<dbReference type="Proteomes" id="UP000011713">
    <property type="component" value="Unassembled WGS sequence"/>
</dbReference>
<gene>
    <name evidence="2" type="primary">HaRxLL43b</name>
</gene>
<keyword evidence="1" id="KW-1133">Transmembrane helix</keyword>
<accession>M4BMD0</accession>
<dbReference type="HOGENOM" id="CLU_928901_0_0_1"/>
<proteinExistence type="evidence at transcript level"/>
<dbReference type="EnsemblProtists" id="HpaT807567">
    <property type="protein sequence ID" value="HpaP807567"/>
    <property type="gene ID" value="HpaG807567"/>
</dbReference>
<organism evidence="3 4">
    <name type="scientific">Hyaloperonospora arabidopsidis (strain Emoy2)</name>
    <name type="common">Downy mildew agent</name>
    <name type="synonym">Peronospora arabidopsidis</name>
    <dbReference type="NCBI Taxonomy" id="559515"/>
    <lineage>
        <taxon>Eukaryota</taxon>
        <taxon>Sar</taxon>
        <taxon>Stramenopiles</taxon>
        <taxon>Oomycota</taxon>
        <taxon>Peronosporomycetes</taxon>
        <taxon>Peronosporales</taxon>
        <taxon>Peronosporaceae</taxon>
        <taxon>Hyaloperonospora</taxon>
    </lineage>
</organism>
<evidence type="ECO:0000313" key="4">
    <source>
        <dbReference type="Proteomes" id="UP000011713"/>
    </source>
</evidence>
<protein>
    <submittedName>
        <fullName evidence="2">RxLR effector candidate protein</fullName>
    </submittedName>
</protein>
<evidence type="ECO:0000313" key="2">
    <source>
        <dbReference type="EMBL" id="BAP68923.1"/>
    </source>
</evidence>
<reference evidence="4" key="1">
    <citation type="journal article" date="2010" name="Science">
        <title>Signatures of adaptation to obligate biotrophy in the Hyaloperonospora arabidopsidis genome.</title>
        <authorList>
            <person name="Baxter L."/>
            <person name="Tripathy S."/>
            <person name="Ishaque N."/>
            <person name="Boot N."/>
            <person name="Cabral A."/>
            <person name="Kemen E."/>
            <person name="Thines M."/>
            <person name="Ah-Fong A."/>
            <person name="Anderson R."/>
            <person name="Badejoko W."/>
            <person name="Bittner-Eddy P."/>
            <person name="Boore J.L."/>
            <person name="Chibucos M.C."/>
            <person name="Coates M."/>
            <person name="Dehal P."/>
            <person name="Delehaunty K."/>
            <person name="Dong S."/>
            <person name="Downton P."/>
            <person name="Dumas B."/>
            <person name="Fabro G."/>
            <person name="Fronick C."/>
            <person name="Fuerstenberg S.I."/>
            <person name="Fulton L."/>
            <person name="Gaulin E."/>
            <person name="Govers F."/>
            <person name="Hughes L."/>
            <person name="Humphray S."/>
            <person name="Jiang R.H."/>
            <person name="Judelson H."/>
            <person name="Kamoun S."/>
            <person name="Kyung K."/>
            <person name="Meijer H."/>
            <person name="Minx P."/>
            <person name="Morris P."/>
            <person name="Nelson J."/>
            <person name="Phuntumart V."/>
            <person name="Qutob D."/>
            <person name="Rehmany A."/>
            <person name="Rougon-Cardoso A."/>
            <person name="Ryden P."/>
            <person name="Torto-Alalibo T."/>
            <person name="Studholme D."/>
            <person name="Wang Y."/>
            <person name="Win J."/>
            <person name="Wood J."/>
            <person name="Clifton S.W."/>
            <person name="Rogers J."/>
            <person name="Van den Ackerveken G."/>
            <person name="Jones J.D."/>
            <person name="McDowell J.M."/>
            <person name="Beynon J."/>
            <person name="Tyler B.M."/>
        </authorList>
    </citation>
    <scope>NUCLEOTIDE SEQUENCE [LARGE SCALE GENOMIC DNA]</scope>
    <source>
        <strain evidence="4">Emoy2</strain>
    </source>
</reference>